<sequence length="208" mass="22328">MEYRQGGRPLRADAARNVEKIITAARECFHERGPEVPLQVIAETAKVGPATLFRNFADKEALVLAVISRQLREHVDPVVVQALAAPDAGDGLLQVIESIVQVAAEESALLDALVGRRGVLTTISGNIIEALGMLLGRAQRQGTIRGDVSQEDVIRIVAMLIGSVDTIERGTSAWRRPVALIEDSLRPAAATRELPPQTPVPSLQLPLG</sequence>
<dbReference type="SUPFAM" id="SSF48498">
    <property type="entry name" value="Tetracyclin repressor-like, C-terminal domain"/>
    <property type="match status" value="1"/>
</dbReference>
<dbReference type="RefSeq" id="WP_066216965.1">
    <property type="nucleotide sequence ID" value="NZ_FNSN01000003.1"/>
</dbReference>
<gene>
    <name evidence="6" type="ORF">SAMN04489745_0203</name>
</gene>
<evidence type="ECO:0000256" key="1">
    <source>
        <dbReference type="ARBA" id="ARBA00023015"/>
    </source>
</evidence>
<evidence type="ECO:0000259" key="5">
    <source>
        <dbReference type="PROSITE" id="PS50977"/>
    </source>
</evidence>
<evidence type="ECO:0000256" key="2">
    <source>
        <dbReference type="ARBA" id="ARBA00023125"/>
    </source>
</evidence>
<name>A0A1H4JIT6_9MICC</name>
<evidence type="ECO:0000313" key="6">
    <source>
        <dbReference type="EMBL" id="SEB46077.1"/>
    </source>
</evidence>
<dbReference type="InterPro" id="IPR049445">
    <property type="entry name" value="TetR_SbtR-like_C"/>
</dbReference>
<dbReference type="EMBL" id="FNSN01000003">
    <property type="protein sequence ID" value="SEB46077.1"/>
    <property type="molecule type" value="Genomic_DNA"/>
</dbReference>
<dbReference type="GO" id="GO:0003700">
    <property type="term" value="F:DNA-binding transcription factor activity"/>
    <property type="evidence" value="ECO:0007669"/>
    <property type="project" value="TreeGrafter"/>
</dbReference>
<keyword evidence="7" id="KW-1185">Reference proteome</keyword>
<dbReference type="GO" id="GO:0000976">
    <property type="term" value="F:transcription cis-regulatory region binding"/>
    <property type="evidence" value="ECO:0007669"/>
    <property type="project" value="TreeGrafter"/>
</dbReference>
<dbReference type="PRINTS" id="PR00455">
    <property type="entry name" value="HTHTETR"/>
</dbReference>
<dbReference type="InterPro" id="IPR050109">
    <property type="entry name" value="HTH-type_TetR-like_transc_reg"/>
</dbReference>
<reference evidence="6 7" key="1">
    <citation type="submission" date="2016-10" db="EMBL/GenBank/DDBJ databases">
        <authorList>
            <person name="de Groot N.N."/>
        </authorList>
    </citation>
    <scope>NUCLEOTIDE SEQUENCE [LARGE SCALE GENOMIC DNA]</scope>
    <source>
        <strain evidence="6 7">DSM 10495</strain>
    </source>
</reference>
<dbReference type="SUPFAM" id="SSF46689">
    <property type="entry name" value="Homeodomain-like"/>
    <property type="match status" value="1"/>
</dbReference>
<proteinExistence type="predicted"/>
<evidence type="ECO:0000256" key="4">
    <source>
        <dbReference type="PROSITE-ProRule" id="PRU00335"/>
    </source>
</evidence>
<evidence type="ECO:0000313" key="7">
    <source>
        <dbReference type="Proteomes" id="UP000182652"/>
    </source>
</evidence>
<feature type="domain" description="HTH tetR-type" evidence="5">
    <location>
        <begin position="15"/>
        <end position="74"/>
    </location>
</feature>
<evidence type="ECO:0000256" key="3">
    <source>
        <dbReference type="ARBA" id="ARBA00023163"/>
    </source>
</evidence>
<dbReference type="InterPro" id="IPR036271">
    <property type="entry name" value="Tet_transcr_reg_TetR-rel_C_sf"/>
</dbReference>
<keyword evidence="1" id="KW-0805">Transcription regulation</keyword>
<dbReference type="Gene3D" id="1.10.357.10">
    <property type="entry name" value="Tetracycline Repressor, domain 2"/>
    <property type="match status" value="1"/>
</dbReference>
<dbReference type="Proteomes" id="UP000182652">
    <property type="component" value="Unassembled WGS sequence"/>
</dbReference>
<feature type="DNA-binding region" description="H-T-H motif" evidence="4">
    <location>
        <begin position="37"/>
        <end position="56"/>
    </location>
</feature>
<dbReference type="InterPro" id="IPR009057">
    <property type="entry name" value="Homeodomain-like_sf"/>
</dbReference>
<dbReference type="OrthoDB" id="3192968at2"/>
<dbReference type="Pfam" id="PF00440">
    <property type="entry name" value="TetR_N"/>
    <property type="match status" value="1"/>
</dbReference>
<keyword evidence="3" id="KW-0804">Transcription</keyword>
<protein>
    <submittedName>
        <fullName evidence="6">DNA-binding transcriptional regulator, AcrR family</fullName>
    </submittedName>
</protein>
<keyword evidence="2 4" id="KW-0238">DNA-binding</keyword>
<dbReference type="AlphaFoldDB" id="A0A1H4JIT6"/>
<dbReference type="PROSITE" id="PS50977">
    <property type="entry name" value="HTH_TETR_2"/>
    <property type="match status" value="1"/>
</dbReference>
<dbReference type="Pfam" id="PF21597">
    <property type="entry name" value="TetR_C_43"/>
    <property type="match status" value="1"/>
</dbReference>
<organism evidence="6 7">
    <name type="scientific">Arthrobacter woluwensis</name>
    <dbReference type="NCBI Taxonomy" id="156980"/>
    <lineage>
        <taxon>Bacteria</taxon>
        <taxon>Bacillati</taxon>
        <taxon>Actinomycetota</taxon>
        <taxon>Actinomycetes</taxon>
        <taxon>Micrococcales</taxon>
        <taxon>Micrococcaceae</taxon>
        <taxon>Arthrobacter</taxon>
    </lineage>
</organism>
<accession>A0A1H4JIT6</accession>
<dbReference type="InterPro" id="IPR001647">
    <property type="entry name" value="HTH_TetR"/>
</dbReference>
<dbReference type="STRING" id="156980.SAMN04489745_0203"/>
<dbReference type="PANTHER" id="PTHR30055:SF234">
    <property type="entry name" value="HTH-TYPE TRANSCRIPTIONAL REGULATOR BETI"/>
    <property type="match status" value="1"/>
</dbReference>
<dbReference type="PANTHER" id="PTHR30055">
    <property type="entry name" value="HTH-TYPE TRANSCRIPTIONAL REGULATOR RUTR"/>
    <property type="match status" value="1"/>
</dbReference>